<dbReference type="InterPro" id="IPR011075">
    <property type="entry name" value="TetR_C"/>
</dbReference>
<dbReference type="InterPro" id="IPR050109">
    <property type="entry name" value="HTH-type_TetR-like_transc_reg"/>
</dbReference>
<sequence length="189" mass="20094">MTTPVTRSARVRAAVLDATAALLAEGGLPAATVDAINARSGVSKATIYKHWANRTAVAIDAFAAMMAETVPLPDTGSARGDLTEQARRVAAFYASPAGRIFAQLLAQTSSDPLAARLLRERFLNGRQEAVRVLWQRGLDRGQVRPDIDPQVAIDVLFGPIVFRMLTGHAPIDPPQAAQIAEAALTSLLT</sequence>
<accession>A0A1H0I301</accession>
<dbReference type="EMBL" id="FNIE01000008">
    <property type="protein sequence ID" value="SDO25769.1"/>
    <property type="molecule type" value="Genomic_DNA"/>
</dbReference>
<evidence type="ECO:0000256" key="2">
    <source>
        <dbReference type="ARBA" id="ARBA00023125"/>
    </source>
</evidence>
<dbReference type="OrthoDB" id="9796019at2"/>
<dbReference type="GO" id="GO:0003700">
    <property type="term" value="F:DNA-binding transcription factor activity"/>
    <property type="evidence" value="ECO:0007669"/>
    <property type="project" value="TreeGrafter"/>
</dbReference>
<keyword evidence="2 4" id="KW-0238">DNA-binding</keyword>
<dbReference type="Gene3D" id="1.10.10.60">
    <property type="entry name" value="Homeodomain-like"/>
    <property type="match status" value="1"/>
</dbReference>
<evidence type="ECO:0000313" key="7">
    <source>
        <dbReference type="Proteomes" id="UP000199341"/>
    </source>
</evidence>
<feature type="domain" description="HTH tetR-type" evidence="5">
    <location>
        <begin position="9"/>
        <end position="69"/>
    </location>
</feature>
<keyword evidence="7" id="KW-1185">Reference proteome</keyword>
<dbReference type="PANTHER" id="PTHR30055">
    <property type="entry name" value="HTH-TYPE TRANSCRIPTIONAL REGULATOR RUTR"/>
    <property type="match status" value="1"/>
</dbReference>
<dbReference type="SUPFAM" id="SSF48498">
    <property type="entry name" value="Tetracyclin repressor-like, C-terminal domain"/>
    <property type="match status" value="1"/>
</dbReference>
<feature type="DNA-binding region" description="H-T-H motif" evidence="4">
    <location>
        <begin position="32"/>
        <end position="51"/>
    </location>
</feature>
<evidence type="ECO:0000313" key="6">
    <source>
        <dbReference type="EMBL" id="SDO25769.1"/>
    </source>
</evidence>
<dbReference type="RefSeq" id="WP_093785840.1">
    <property type="nucleotide sequence ID" value="NZ_FNIE01000008.1"/>
</dbReference>
<dbReference type="PROSITE" id="PS50977">
    <property type="entry name" value="HTH_TETR_2"/>
    <property type="match status" value="1"/>
</dbReference>
<evidence type="ECO:0000256" key="3">
    <source>
        <dbReference type="ARBA" id="ARBA00023163"/>
    </source>
</evidence>
<keyword evidence="3" id="KW-0804">Transcription</keyword>
<dbReference type="InterPro" id="IPR009057">
    <property type="entry name" value="Homeodomain-like_sf"/>
</dbReference>
<keyword evidence="1" id="KW-0805">Transcription regulation</keyword>
<gene>
    <name evidence="6" type="ORF">SAMN05216259_108316</name>
</gene>
<dbReference type="GO" id="GO:0000976">
    <property type="term" value="F:transcription cis-regulatory region binding"/>
    <property type="evidence" value="ECO:0007669"/>
    <property type="project" value="TreeGrafter"/>
</dbReference>
<organism evidence="6 7">
    <name type="scientific">Actinacidiphila guanduensis</name>
    <dbReference type="NCBI Taxonomy" id="310781"/>
    <lineage>
        <taxon>Bacteria</taxon>
        <taxon>Bacillati</taxon>
        <taxon>Actinomycetota</taxon>
        <taxon>Actinomycetes</taxon>
        <taxon>Kitasatosporales</taxon>
        <taxon>Streptomycetaceae</taxon>
        <taxon>Actinacidiphila</taxon>
    </lineage>
</organism>
<dbReference type="AlphaFoldDB" id="A0A1H0I301"/>
<dbReference type="Pfam" id="PF00440">
    <property type="entry name" value="TetR_N"/>
    <property type="match status" value="1"/>
</dbReference>
<dbReference type="InterPro" id="IPR001647">
    <property type="entry name" value="HTH_TetR"/>
</dbReference>
<reference evidence="6 7" key="1">
    <citation type="submission" date="2016-10" db="EMBL/GenBank/DDBJ databases">
        <authorList>
            <person name="de Groot N.N."/>
        </authorList>
    </citation>
    <scope>NUCLEOTIDE SEQUENCE [LARGE SCALE GENOMIC DNA]</scope>
    <source>
        <strain evidence="6 7">CGMCC 4.2022</strain>
    </source>
</reference>
<protein>
    <submittedName>
        <fullName evidence="6">Transcriptional regulator, TetR family</fullName>
    </submittedName>
</protein>
<proteinExistence type="predicted"/>
<dbReference type="InterPro" id="IPR036271">
    <property type="entry name" value="Tet_transcr_reg_TetR-rel_C_sf"/>
</dbReference>
<dbReference type="Gene3D" id="1.10.357.10">
    <property type="entry name" value="Tetracycline Repressor, domain 2"/>
    <property type="match status" value="1"/>
</dbReference>
<evidence type="ECO:0000259" key="5">
    <source>
        <dbReference type="PROSITE" id="PS50977"/>
    </source>
</evidence>
<evidence type="ECO:0000256" key="4">
    <source>
        <dbReference type="PROSITE-ProRule" id="PRU00335"/>
    </source>
</evidence>
<evidence type="ECO:0000256" key="1">
    <source>
        <dbReference type="ARBA" id="ARBA00023015"/>
    </source>
</evidence>
<dbReference type="Proteomes" id="UP000199341">
    <property type="component" value="Unassembled WGS sequence"/>
</dbReference>
<dbReference type="PRINTS" id="PR00455">
    <property type="entry name" value="HTHTETR"/>
</dbReference>
<dbReference type="PANTHER" id="PTHR30055:SF148">
    <property type="entry name" value="TETR-FAMILY TRANSCRIPTIONAL REGULATOR"/>
    <property type="match status" value="1"/>
</dbReference>
<name>A0A1H0I301_9ACTN</name>
<dbReference type="SUPFAM" id="SSF46689">
    <property type="entry name" value="Homeodomain-like"/>
    <property type="match status" value="1"/>
</dbReference>
<dbReference type="STRING" id="310781.SAMN05216259_108316"/>
<dbReference type="Pfam" id="PF16859">
    <property type="entry name" value="TetR_C_11"/>
    <property type="match status" value="1"/>
</dbReference>